<sequence>MSIKYKDKEFVLVEKKNINELDNSNIKYIDLKDKQYYVVTQGKKPKRFNLEDIKNIKKDLDNGISLRKCATKWNCSTRTIQDIKNNIY</sequence>
<gene>
    <name evidence="1" type="ORF">KRM00_001136</name>
</gene>
<comment type="caution">
    <text evidence="1">The sequence shown here is derived from an EMBL/GenBank/DDBJ whole genome shotgun (WGS) entry which is preliminary data.</text>
</comment>
<accession>A0AAN6A4Y9</accession>
<reference evidence="1" key="2">
    <citation type="submission" date="2021-06" db="EMBL/GenBank/DDBJ databases">
        <authorList>
            <consortium name="NCBI Pathogen Detection Project"/>
        </authorList>
    </citation>
    <scope>NUCLEOTIDE SEQUENCE</scope>
    <source>
        <strain evidence="1">HN1000</strain>
    </source>
</reference>
<dbReference type="AlphaFoldDB" id="A0AAN6A4Y9"/>
<protein>
    <submittedName>
        <fullName evidence="1">Helix-turn-helix domain containing protein</fullName>
    </submittedName>
</protein>
<dbReference type="RefSeq" id="WP_021425130.1">
    <property type="nucleotide sequence ID" value="NZ_FANQ01000048.1"/>
</dbReference>
<proteinExistence type="predicted"/>
<organism evidence="1 2">
    <name type="scientific">Clostridioides difficile</name>
    <name type="common">Peptoclostridium difficile</name>
    <dbReference type="NCBI Taxonomy" id="1496"/>
    <lineage>
        <taxon>Bacteria</taxon>
        <taxon>Bacillati</taxon>
        <taxon>Bacillota</taxon>
        <taxon>Clostridia</taxon>
        <taxon>Peptostreptococcales</taxon>
        <taxon>Peptostreptococcaceae</taxon>
        <taxon>Clostridioides</taxon>
    </lineage>
</organism>
<evidence type="ECO:0000313" key="2">
    <source>
        <dbReference type="Proteomes" id="UP000878956"/>
    </source>
</evidence>
<dbReference type="Proteomes" id="UP000878956">
    <property type="component" value="Unassembled WGS sequence"/>
</dbReference>
<evidence type="ECO:0000313" key="1">
    <source>
        <dbReference type="EMBL" id="HBH1541669.1"/>
    </source>
</evidence>
<reference evidence="1" key="1">
    <citation type="journal article" date="2018" name="Genome Biol.">
        <title>SKESA: strategic k-mer extension for scrupulous assemblies.</title>
        <authorList>
            <person name="Souvorov A."/>
            <person name="Agarwala R."/>
            <person name="Lipman D.J."/>
        </authorList>
    </citation>
    <scope>NUCLEOTIDE SEQUENCE</scope>
    <source>
        <strain evidence="1">HN1000</strain>
    </source>
</reference>
<name>A0AAN6A4Y9_CLODI</name>
<dbReference type="EMBL" id="DAEPXK010000008">
    <property type="protein sequence ID" value="HBH1541669.1"/>
    <property type="molecule type" value="Genomic_DNA"/>
</dbReference>